<feature type="compositionally biased region" description="Low complexity" evidence="1">
    <location>
        <begin position="219"/>
        <end position="229"/>
    </location>
</feature>
<keyword evidence="3" id="KW-1185">Reference proteome</keyword>
<feature type="region of interest" description="Disordered" evidence="1">
    <location>
        <begin position="370"/>
        <end position="420"/>
    </location>
</feature>
<feature type="region of interest" description="Disordered" evidence="1">
    <location>
        <begin position="633"/>
        <end position="687"/>
    </location>
</feature>
<feature type="compositionally biased region" description="Polar residues" evidence="1">
    <location>
        <begin position="160"/>
        <end position="189"/>
    </location>
</feature>
<dbReference type="AlphaFoldDB" id="A0A4R8QUB5"/>
<reference evidence="2 3" key="1">
    <citation type="submission" date="2018-12" db="EMBL/GenBank/DDBJ databases">
        <title>Genome sequence and assembly of Colletotrichum trifolii.</title>
        <authorList>
            <person name="Gan P."/>
            <person name="Shirasu K."/>
        </authorList>
    </citation>
    <scope>NUCLEOTIDE SEQUENCE [LARGE SCALE GENOMIC DNA]</scope>
    <source>
        <strain evidence="2 3">543-2</strain>
    </source>
</reference>
<feature type="compositionally biased region" description="Low complexity" evidence="1">
    <location>
        <begin position="277"/>
        <end position="290"/>
    </location>
</feature>
<proteinExistence type="predicted"/>
<evidence type="ECO:0000313" key="3">
    <source>
        <dbReference type="Proteomes" id="UP000295703"/>
    </source>
</evidence>
<feature type="region of interest" description="Disordered" evidence="1">
    <location>
        <begin position="497"/>
        <end position="521"/>
    </location>
</feature>
<dbReference type="STRING" id="5466.A0A4R8QUB5"/>
<feature type="compositionally biased region" description="Polar residues" evidence="1">
    <location>
        <begin position="109"/>
        <end position="132"/>
    </location>
</feature>
<feature type="region of interest" description="Disordered" evidence="1">
    <location>
        <begin position="1"/>
        <end position="355"/>
    </location>
</feature>
<feature type="compositionally biased region" description="Pro residues" evidence="1">
    <location>
        <begin position="22"/>
        <end position="32"/>
    </location>
</feature>
<feature type="compositionally biased region" description="Polar residues" evidence="1">
    <location>
        <begin position="252"/>
        <end position="271"/>
    </location>
</feature>
<feature type="compositionally biased region" description="Polar residues" evidence="1">
    <location>
        <begin position="677"/>
        <end position="687"/>
    </location>
</feature>
<name>A0A4R8QUB5_COLTR</name>
<accession>A0A4R8QUB5</accession>
<comment type="caution">
    <text evidence="2">The sequence shown here is derived from an EMBL/GenBank/DDBJ whole genome shotgun (WGS) entry which is preliminary data.</text>
</comment>
<dbReference type="Proteomes" id="UP000295703">
    <property type="component" value="Unassembled WGS sequence"/>
</dbReference>
<organism evidence="2 3">
    <name type="scientific">Colletotrichum trifolii</name>
    <dbReference type="NCBI Taxonomy" id="5466"/>
    <lineage>
        <taxon>Eukaryota</taxon>
        <taxon>Fungi</taxon>
        <taxon>Dikarya</taxon>
        <taxon>Ascomycota</taxon>
        <taxon>Pezizomycotina</taxon>
        <taxon>Sordariomycetes</taxon>
        <taxon>Hypocreomycetidae</taxon>
        <taxon>Glomerellales</taxon>
        <taxon>Glomerellaceae</taxon>
        <taxon>Colletotrichum</taxon>
        <taxon>Colletotrichum orbiculare species complex</taxon>
    </lineage>
</organism>
<feature type="compositionally biased region" description="Polar residues" evidence="1">
    <location>
        <begin position="199"/>
        <end position="213"/>
    </location>
</feature>
<protein>
    <submittedName>
        <fullName evidence="2">Uncharacterized protein</fullName>
    </submittedName>
</protein>
<feature type="compositionally biased region" description="Pro residues" evidence="1">
    <location>
        <begin position="70"/>
        <end position="86"/>
    </location>
</feature>
<evidence type="ECO:0000256" key="1">
    <source>
        <dbReference type="SAM" id="MobiDB-lite"/>
    </source>
</evidence>
<evidence type="ECO:0000313" key="2">
    <source>
        <dbReference type="EMBL" id="TDZ39755.1"/>
    </source>
</evidence>
<feature type="compositionally biased region" description="Low complexity" evidence="1">
    <location>
        <begin position="33"/>
        <end position="48"/>
    </location>
</feature>
<dbReference type="EMBL" id="RYZW01000171">
    <property type="protein sequence ID" value="TDZ39755.1"/>
    <property type="molecule type" value="Genomic_DNA"/>
</dbReference>
<feature type="compositionally biased region" description="Polar residues" evidence="1">
    <location>
        <begin position="635"/>
        <end position="647"/>
    </location>
</feature>
<feature type="compositionally biased region" description="Polar residues" evidence="1">
    <location>
        <begin position="398"/>
        <end position="413"/>
    </location>
</feature>
<sequence length="687" mass="74916">MHMDFFRSSSRKGRSRFSKALPNPPPTPPEPLPVSSLTSTSTSTSTSTRSKQLPSIPHPSSRLPVMSDKPLPPPQPLNQNLPPLPPLDTKALPKVHIPRRPIAKPQAPPVQQHSPSESIGSVLSAYSRSSGESLIMRSSDGSQRDSAAMYPSEQDVSREANFSSPTLSSGNNETATTTTVASQHFTSNKGLPPAPSSRYVPTQPMSPQVTSPHEASVGSPNSFMSASSSPQRPIWRRRSVRSERNIEVPNLNLASVSHKSTAASQPGSAQPLQFVASPSSPQQKQQQFPPRTTSGLPGRNIRPVPTHALNPADEDDDMGQSVSKLASNLCGDGTTRSERTLSPTRRLPTPDYENEDVKTPVVDAVVSPISPASSPEPVTGDATHHASKPAIPRKAVTARSSQKASSHFQTGNAESDDKGGALPTIVRDFAPVSPEARTQYPLKDAMHREMRGQYPPFPLNDPNAPQPFVGTPVYPEGQIHPPISHMSQFRDARFGQEHGEVHGTGPGFRPSSRDPGQAQEPVEYREVRSQDLPAADPRLMGFPLHMAEPPSPAMVYNALPVKNSMLDCYQEHKRMLRTRNRNYSLTCQSCHKADTEDRFKCEWCYVRICAACMRVFVDNNRDLRKLLAHVEKSAQSHSQETTFNAEQSEAIGSEAPKPVGGFVEQQPAEDNRKPARQQAQQQHPVAA</sequence>
<gene>
    <name evidence="2" type="ORF">CTRI78_v010467</name>
</gene>